<evidence type="ECO:0000313" key="4">
    <source>
        <dbReference type="Proteomes" id="UP000283426"/>
    </source>
</evidence>
<dbReference type="EMBL" id="QSCO01000027">
    <property type="protein sequence ID" value="RGY04167.1"/>
    <property type="molecule type" value="Genomic_DNA"/>
</dbReference>
<gene>
    <name evidence="2" type="ORF">DWW24_09270</name>
    <name evidence="1" type="ORF">DWW57_18165</name>
    <name evidence="3" type="ORF">DXA53_16540</name>
</gene>
<dbReference type="Proteomes" id="UP000283426">
    <property type="component" value="Unassembled WGS sequence"/>
</dbReference>
<evidence type="ECO:0000313" key="5">
    <source>
        <dbReference type="Proteomes" id="UP000284243"/>
    </source>
</evidence>
<name>A0A3D4Z6H9_9BACT</name>
<accession>A0A3D4Z6H9</accession>
<dbReference type="RefSeq" id="WP_113028686.1">
    <property type="nucleotide sequence ID" value="NZ_JADMZE010000028.1"/>
</dbReference>
<evidence type="ECO:0000313" key="1">
    <source>
        <dbReference type="EMBL" id="RGU53800.1"/>
    </source>
</evidence>
<comment type="caution">
    <text evidence="3">The sequence shown here is derived from an EMBL/GenBank/DDBJ whole genome shotgun (WGS) entry which is preliminary data.</text>
</comment>
<evidence type="ECO:0000313" key="3">
    <source>
        <dbReference type="EMBL" id="RGY04167.1"/>
    </source>
</evidence>
<organism evidence="3 6">
    <name type="scientific">Odoribacter splanchnicus</name>
    <dbReference type="NCBI Taxonomy" id="28118"/>
    <lineage>
        <taxon>Bacteria</taxon>
        <taxon>Pseudomonadati</taxon>
        <taxon>Bacteroidota</taxon>
        <taxon>Bacteroidia</taxon>
        <taxon>Bacteroidales</taxon>
        <taxon>Odoribacteraceae</taxon>
        <taxon>Odoribacter</taxon>
    </lineage>
</organism>
<dbReference type="EMBL" id="QRYC01000042">
    <property type="protein sequence ID" value="RGU53800.1"/>
    <property type="molecule type" value="Genomic_DNA"/>
</dbReference>
<sequence length="48" mass="5794">MNKDMMKFNYQAERIHIDTVYPKCKSRAAYRGKEDKDWYLYPAKFAGN</sequence>
<proteinExistence type="predicted"/>
<dbReference type="AlphaFoldDB" id="A0A3D4Z6H9"/>
<dbReference type="EMBL" id="QRYW01000017">
    <property type="protein sequence ID" value="RGV26735.1"/>
    <property type="molecule type" value="Genomic_DNA"/>
</dbReference>
<evidence type="ECO:0000313" key="2">
    <source>
        <dbReference type="EMBL" id="RGV26735.1"/>
    </source>
</evidence>
<protein>
    <submittedName>
        <fullName evidence="3">Uncharacterized protein</fullName>
    </submittedName>
</protein>
<dbReference type="Proteomes" id="UP000284434">
    <property type="component" value="Unassembled WGS sequence"/>
</dbReference>
<evidence type="ECO:0000313" key="6">
    <source>
        <dbReference type="Proteomes" id="UP000284434"/>
    </source>
</evidence>
<reference evidence="4 5" key="1">
    <citation type="submission" date="2018-08" db="EMBL/GenBank/DDBJ databases">
        <title>A genome reference for cultivated species of the human gut microbiota.</title>
        <authorList>
            <person name="Zou Y."/>
            <person name="Xue W."/>
            <person name="Luo G."/>
        </authorList>
    </citation>
    <scope>NUCLEOTIDE SEQUENCE [LARGE SCALE GENOMIC DNA]</scope>
    <source>
        <strain evidence="2 4">AF14-6AC</strain>
        <strain evidence="1 5">AF16-14</strain>
        <strain evidence="3 6">OF03-11</strain>
    </source>
</reference>
<dbReference type="Proteomes" id="UP000284243">
    <property type="component" value="Unassembled WGS sequence"/>
</dbReference>